<evidence type="ECO:0000313" key="3">
    <source>
        <dbReference type="EMBL" id="OGM49013.1"/>
    </source>
</evidence>
<dbReference type="SUPFAM" id="SSF55729">
    <property type="entry name" value="Acyl-CoA N-acyltransferases (Nat)"/>
    <property type="match status" value="1"/>
</dbReference>
<dbReference type="PANTHER" id="PTHR42791">
    <property type="entry name" value="GNAT FAMILY ACETYLTRANSFERASE"/>
    <property type="match status" value="1"/>
</dbReference>
<dbReference type="AlphaFoldDB" id="A0A1F8ABF6"/>
<dbReference type="Pfam" id="PF13673">
    <property type="entry name" value="Acetyltransf_10"/>
    <property type="match status" value="1"/>
</dbReference>
<keyword evidence="1" id="KW-0472">Membrane</keyword>
<dbReference type="OrthoDB" id="410198at2759"/>
<dbReference type="InterPro" id="IPR000182">
    <property type="entry name" value="GNAT_dom"/>
</dbReference>
<keyword evidence="1" id="KW-1133">Transmembrane helix</keyword>
<evidence type="ECO:0000313" key="4">
    <source>
        <dbReference type="Proteomes" id="UP000179179"/>
    </source>
</evidence>
<feature type="transmembrane region" description="Helical" evidence="1">
    <location>
        <begin position="150"/>
        <end position="168"/>
    </location>
</feature>
<dbReference type="GeneID" id="34446513"/>
<proteinExistence type="predicted"/>
<dbReference type="STRING" id="109264.A0A1F8ABF6"/>
<comment type="caution">
    <text evidence="3">The sequence shown here is derived from an EMBL/GenBank/DDBJ whole genome shotgun (WGS) entry which is preliminary data.</text>
</comment>
<keyword evidence="1" id="KW-0812">Transmembrane</keyword>
<keyword evidence="3" id="KW-0808">Transferase</keyword>
<dbReference type="GO" id="GO:0016747">
    <property type="term" value="F:acyltransferase activity, transferring groups other than amino-acyl groups"/>
    <property type="evidence" value="ECO:0007669"/>
    <property type="project" value="InterPro"/>
</dbReference>
<dbReference type="InterPro" id="IPR016181">
    <property type="entry name" value="Acyl_CoA_acyltransferase"/>
</dbReference>
<name>A0A1F8ABF6_9EURO</name>
<gene>
    <name evidence="3" type="ORF">ABOM_003123</name>
</gene>
<organism evidence="3 4">
    <name type="scientific">Aspergillus bombycis</name>
    <dbReference type="NCBI Taxonomy" id="109264"/>
    <lineage>
        <taxon>Eukaryota</taxon>
        <taxon>Fungi</taxon>
        <taxon>Dikarya</taxon>
        <taxon>Ascomycota</taxon>
        <taxon>Pezizomycotina</taxon>
        <taxon>Eurotiomycetes</taxon>
        <taxon>Eurotiomycetidae</taxon>
        <taxon>Eurotiales</taxon>
        <taxon>Aspergillaceae</taxon>
        <taxon>Aspergillus</taxon>
    </lineage>
</organism>
<dbReference type="EMBL" id="LYCR01000012">
    <property type="protein sequence ID" value="OGM49013.1"/>
    <property type="molecule type" value="Genomic_DNA"/>
</dbReference>
<sequence>MPIHIESITQADIPRMVDIQQMAMGASAFFRSTGDVPNIDGTPEEISASPCRTNKISRVLDNWDKDPTCYLLKAVDDDSGEMIAFAKWHVYHGEEGLKRWQASVRADEGMEIPTGANEEGFRFCKSKLLERRRKFFGKEGRDHCCKFCALLLPMGLMLIANVVLALLATDPRYERRGAASLLTQWGCDFADRLGIECYLEASKKGYPVYKRKGFEELSSQEDKNIIHFDASRFTGRGGSDGDWVNLVCMVRKSAC</sequence>
<dbReference type="InterPro" id="IPR052523">
    <property type="entry name" value="Trichothecene_AcTrans"/>
</dbReference>
<dbReference type="Proteomes" id="UP000179179">
    <property type="component" value="Unassembled WGS sequence"/>
</dbReference>
<dbReference type="Gene3D" id="3.40.630.30">
    <property type="match status" value="1"/>
</dbReference>
<keyword evidence="4" id="KW-1185">Reference proteome</keyword>
<feature type="domain" description="N-acetyltransferase" evidence="2">
    <location>
        <begin position="159"/>
        <end position="227"/>
    </location>
</feature>
<dbReference type="PANTHER" id="PTHR42791:SF14">
    <property type="entry name" value="N-ACETYLTRANSFERASE DOMAIN-CONTAINING PROTEIN"/>
    <property type="match status" value="1"/>
</dbReference>
<evidence type="ECO:0000256" key="1">
    <source>
        <dbReference type="SAM" id="Phobius"/>
    </source>
</evidence>
<evidence type="ECO:0000259" key="2">
    <source>
        <dbReference type="Pfam" id="PF13673"/>
    </source>
</evidence>
<protein>
    <submittedName>
        <fullName evidence="3">Acetyltransferase</fullName>
    </submittedName>
</protein>
<accession>A0A1F8ABF6</accession>
<dbReference type="RefSeq" id="XP_022392730.1">
    <property type="nucleotide sequence ID" value="XM_022530253.1"/>
</dbReference>
<reference evidence="3 4" key="1">
    <citation type="journal article" date="2016" name="Genome Biol. Evol.">
        <title>Draft genome sequence of an aflatoxigenic Aspergillus species, A. bombycis.</title>
        <authorList>
            <person name="Moore G.G."/>
            <person name="Mack B.M."/>
            <person name="Beltz S.B."/>
            <person name="Gilbert M.K."/>
        </authorList>
    </citation>
    <scope>NUCLEOTIDE SEQUENCE [LARGE SCALE GENOMIC DNA]</scope>
    <source>
        <strain evidence="4">NRRL 26010</strain>
    </source>
</reference>